<proteinExistence type="inferred from homology"/>
<evidence type="ECO:0000256" key="6">
    <source>
        <dbReference type="ARBA" id="ARBA00023136"/>
    </source>
</evidence>
<evidence type="ECO:0000256" key="3">
    <source>
        <dbReference type="ARBA" id="ARBA00022475"/>
    </source>
</evidence>
<evidence type="ECO:0000259" key="8">
    <source>
        <dbReference type="PROSITE" id="PS50928"/>
    </source>
</evidence>
<feature type="transmembrane region" description="Helical" evidence="7">
    <location>
        <begin position="203"/>
        <end position="220"/>
    </location>
</feature>
<reference evidence="9 10" key="1">
    <citation type="submission" date="2017-06" db="EMBL/GenBank/DDBJ databases">
        <title>Genome sequencing of cyanobaciteial culture collection at National Institute for Environmental Studies (NIES).</title>
        <authorList>
            <person name="Hirose Y."/>
            <person name="Shimura Y."/>
            <person name="Fujisawa T."/>
            <person name="Nakamura Y."/>
            <person name="Kawachi M."/>
        </authorList>
    </citation>
    <scope>NUCLEOTIDE SEQUENCE [LARGE SCALE GENOMIC DNA]</scope>
    <source>
        <strain evidence="9 10">NIES-37</strain>
    </source>
</reference>
<gene>
    <name evidence="9" type="ORF">NIES37_65450</name>
</gene>
<dbReference type="RefSeq" id="WP_096582825.1">
    <property type="nucleotide sequence ID" value="NZ_CAWNJS010000001.1"/>
</dbReference>
<dbReference type="Gene3D" id="1.10.3720.10">
    <property type="entry name" value="MetI-like"/>
    <property type="match status" value="1"/>
</dbReference>
<dbReference type="PANTHER" id="PTHR30151">
    <property type="entry name" value="ALKANE SULFONATE ABC TRANSPORTER-RELATED, MEMBRANE SUBUNIT"/>
    <property type="match status" value="1"/>
</dbReference>
<sequence>MRTTRNKSVSVGQSALSANRKQTKISGSIPNTITWGQRIIQLAIQLTPLVVILVIWELGTGAFSFPQFIEPALVGKPSLIVKELQQLFAEGTVFKHIFVTFQEAMGGLILAMTGGISLGILLAYSPQGAIITLPYVQVFNSIPRIALAPFFIVWFGIGLLSKILLAALAAFFPIFFTTYQGLQSIERELVAAFQVMGANRWQILRMVVLPSVLTWVIAGIRTSLGMALVGALVAEYIGSTKGLGYLLMAAQGTLNVDKAWSILIVLAFISVLLDWGVRILEAYLLRWRPNSREL</sequence>
<feature type="domain" description="ABC transmembrane type-1" evidence="8">
    <location>
        <begin position="97"/>
        <end position="281"/>
    </location>
</feature>
<keyword evidence="2 7" id="KW-0813">Transport</keyword>
<dbReference type="GO" id="GO:0005886">
    <property type="term" value="C:plasma membrane"/>
    <property type="evidence" value="ECO:0007669"/>
    <property type="project" value="UniProtKB-SubCell"/>
</dbReference>
<dbReference type="InterPro" id="IPR035906">
    <property type="entry name" value="MetI-like_sf"/>
</dbReference>
<dbReference type="KEGG" id="ttq:NIES37_65450"/>
<accession>A0A1Z4NA36</accession>
<dbReference type="InterPro" id="IPR000515">
    <property type="entry name" value="MetI-like"/>
</dbReference>
<dbReference type="SUPFAM" id="SSF161098">
    <property type="entry name" value="MetI-like"/>
    <property type="match status" value="1"/>
</dbReference>
<evidence type="ECO:0000256" key="5">
    <source>
        <dbReference type="ARBA" id="ARBA00022989"/>
    </source>
</evidence>
<feature type="transmembrane region" description="Helical" evidence="7">
    <location>
        <begin position="104"/>
        <end position="124"/>
    </location>
</feature>
<keyword evidence="10" id="KW-1185">Reference proteome</keyword>
<comment type="subcellular location">
    <subcellularLocation>
        <location evidence="1 7">Cell membrane</location>
        <topology evidence="1 7">Multi-pass membrane protein</topology>
    </subcellularLocation>
</comment>
<protein>
    <submittedName>
        <fullName evidence="9">Putative ABC transporter permease protein</fullName>
    </submittedName>
</protein>
<comment type="similarity">
    <text evidence="7">Belongs to the binding-protein-dependent transport system permease family.</text>
</comment>
<keyword evidence="4 7" id="KW-0812">Transmembrane</keyword>
<dbReference type="EMBL" id="AP018248">
    <property type="protein sequence ID" value="BAZ02532.1"/>
    <property type="molecule type" value="Genomic_DNA"/>
</dbReference>
<keyword evidence="3" id="KW-1003">Cell membrane</keyword>
<keyword evidence="5 7" id="KW-1133">Transmembrane helix</keyword>
<organism evidence="9 10">
    <name type="scientific">Tolypothrix tenuis PCC 7101</name>
    <dbReference type="NCBI Taxonomy" id="231146"/>
    <lineage>
        <taxon>Bacteria</taxon>
        <taxon>Bacillati</taxon>
        <taxon>Cyanobacteriota</taxon>
        <taxon>Cyanophyceae</taxon>
        <taxon>Nostocales</taxon>
        <taxon>Tolypothrichaceae</taxon>
        <taxon>Tolypothrix</taxon>
    </lineage>
</organism>
<evidence type="ECO:0000313" key="9">
    <source>
        <dbReference type="EMBL" id="BAZ02532.1"/>
    </source>
</evidence>
<evidence type="ECO:0000256" key="7">
    <source>
        <dbReference type="RuleBase" id="RU363032"/>
    </source>
</evidence>
<evidence type="ECO:0000256" key="1">
    <source>
        <dbReference type="ARBA" id="ARBA00004651"/>
    </source>
</evidence>
<dbReference type="CDD" id="cd06261">
    <property type="entry name" value="TM_PBP2"/>
    <property type="match status" value="1"/>
</dbReference>
<dbReference type="Pfam" id="PF00528">
    <property type="entry name" value="BPD_transp_1"/>
    <property type="match status" value="1"/>
</dbReference>
<name>A0A1Z4NA36_9CYAN</name>
<dbReference type="Proteomes" id="UP000218785">
    <property type="component" value="Chromosome"/>
</dbReference>
<evidence type="ECO:0000256" key="2">
    <source>
        <dbReference type="ARBA" id="ARBA00022448"/>
    </source>
</evidence>
<feature type="transmembrane region" description="Helical" evidence="7">
    <location>
        <begin position="46"/>
        <end position="69"/>
    </location>
</feature>
<evidence type="ECO:0000256" key="4">
    <source>
        <dbReference type="ARBA" id="ARBA00022692"/>
    </source>
</evidence>
<feature type="transmembrane region" description="Helical" evidence="7">
    <location>
        <begin position="226"/>
        <end position="247"/>
    </location>
</feature>
<dbReference type="PANTHER" id="PTHR30151:SF20">
    <property type="entry name" value="ABC TRANSPORTER PERMEASE PROTEIN HI_0355-RELATED"/>
    <property type="match status" value="1"/>
</dbReference>
<dbReference type="PROSITE" id="PS50928">
    <property type="entry name" value="ABC_TM1"/>
    <property type="match status" value="1"/>
</dbReference>
<evidence type="ECO:0000313" key="10">
    <source>
        <dbReference type="Proteomes" id="UP000218785"/>
    </source>
</evidence>
<dbReference type="GO" id="GO:0055085">
    <property type="term" value="P:transmembrane transport"/>
    <property type="evidence" value="ECO:0007669"/>
    <property type="project" value="InterPro"/>
</dbReference>
<keyword evidence="6 7" id="KW-0472">Membrane</keyword>
<feature type="transmembrane region" description="Helical" evidence="7">
    <location>
        <begin position="259"/>
        <end position="280"/>
    </location>
</feature>
<dbReference type="AlphaFoldDB" id="A0A1Z4NA36"/>